<dbReference type="EMBL" id="VLKZ01000001">
    <property type="protein sequence ID" value="TWI59996.1"/>
    <property type="molecule type" value="Genomic_DNA"/>
</dbReference>
<protein>
    <submittedName>
        <fullName evidence="1">Uncharacterized protein</fullName>
    </submittedName>
</protein>
<evidence type="ECO:0000313" key="1">
    <source>
        <dbReference type="EMBL" id="TWI59996.1"/>
    </source>
</evidence>
<reference evidence="1 2" key="1">
    <citation type="journal article" date="2015" name="Stand. Genomic Sci.">
        <title>Genomic Encyclopedia of Bacterial and Archaeal Type Strains, Phase III: the genomes of soil and plant-associated and newly described type strains.</title>
        <authorList>
            <person name="Whitman W.B."/>
            <person name="Woyke T."/>
            <person name="Klenk H.P."/>
            <person name="Zhou Y."/>
            <person name="Lilburn T.G."/>
            <person name="Beck B.J."/>
            <person name="De Vos P."/>
            <person name="Vandamme P."/>
            <person name="Eisen J.A."/>
            <person name="Garrity G."/>
            <person name="Hugenholtz P."/>
            <person name="Kyrpides N.C."/>
        </authorList>
    </citation>
    <scope>NUCLEOTIDE SEQUENCE [LARGE SCALE GENOMIC DNA]</scope>
    <source>
        <strain evidence="1 2">CGMCC 1.10116</strain>
    </source>
</reference>
<name>A0A562QV37_9BACI</name>
<sequence>MLQYYQYSPEVRLLLKNHSEETVQMLYNSNPFTWSMPDIGPRPPYYCNPRYVQNYPLI</sequence>
<gene>
    <name evidence="1" type="ORF">IQ10_00419</name>
</gene>
<keyword evidence="2" id="KW-1185">Reference proteome</keyword>
<dbReference type="AlphaFoldDB" id="A0A562QV37"/>
<dbReference type="Proteomes" id="UP000315711">
    <property type="component" value="Unassembled WGS sequence"/>
</dbReference>
<evidence type="ECO:0000313" key="2">
    <source>
        <dbReference type="Proteomes" id="UP000315711"/>
    </source>
</evidence>
<accession>A0A562QV37</accession>
<organism evidence="1 2">
    <name type="scientific">Halalkalibacter nanhaiisediminis</name>
    <dbReference type="NCBI Taxonomy" id="688079"/>
    <lineage>
        <taxon>Bacteria</taxon>
        <taxon>Bacillati</taxon>
        <taxon>Bacillota</taxon>
        <taxon>Bacilli</taxon>
        <taxon>Bacillales</taxon>
        <taxon>Bacillaceae</taxon>
        <taxon>Halalkalibacter</taxon>
    </lineage>
</organism>
<dbReference type="OrthoDB" id="2931105at2"/>
<proteinExistence type="predicted"/>
<comment type="caution">
    <text evidence="1">The sequence shown here is derived from an EMBL/GenBank/DDBJ whole genome shotgun (WGS) entry which is preliminary data.</text>
</comment>
<dbReference type="RefSeq" id="WP_158639963.1">
    <property type="nucleotide sequence ID" value="NZ_VLKZ01000001.1"/>
</dbReference>